<dbReference type="PANTHER" id="PTHR43133:SF8">
    <property type="entry name" value="RNA POLYMERASE SIGMA FACTOR HI_1459-RELATED"/>
    <property type="match status" value="1"/>
</dbReference>
<keyword evidence="8" id="KW-1185">Reference proteome</keyword>
<dbReference type="InterPro" id="IPR013325">
    <property type="entry name" value="RNA_pol_sigma_r2"/>
</dbReference>
<evidence type="ECO:0000256" key="4">
    <source>
        <dbReference type="ARBA" id="ARBA00023125"/>
    </source>
</evidence>
<evidence type="ECO:0000256" key="1">
    <source>
        <dbReference type="ARBA" id="ARBA00010641"/>
    </source>
</evidence>
<proteinExistence type="inferred from homology"/>
<keyword evidence="5" id="KW-0804">Transcription</keyword>
<reference evidence="8" key="1">
    <citation type="journal article" date="2019" name="Int. J. Syst. Evol. Microbiol.">
        <title>The Global Catalogue of Microorganisms (GCM) 10K type strain sequencing project: providing services to taxonomists for standard genome sequencing and annotation.</title>
        <authorList>
            <consortium name="The Broad Institute Genomics Platform"/>
            <consortium name="The Broad Institute Genome Sequencing Center for Infectious Disease"/>
            <person name="Wu L."/>
            <person name="Ma J."/>
        </authorList>
    </citation>
    <scope>NUCLEOTIDE SEQUENCE [LARGE SCALE GENOMIC DNA]</scope>
    <source>
        <strain evidence="8">JCM 3296</strain>
    </source>
</reference>
<dbReference type="Pfam" id="PF04542">
    <property type="entry name" value="Sigma70_r2"/>
    <property type="match status" value="1"/>
</dbReference>
<keyword evidence="4" id="KW-0238">DNA-binding</keyword>
<comment type="caution">
    <text evidence="7">The sequence shown here is derived from an EMBL/GenBank/DDBJ whole genome shotgun (WGS) entry which is preliminary data.</text>
</comment>
<dbReference type="NCBIfam" id="TIGR02937">
    <property type="entry name" value="sigma70-ECF"/>
    <property type="match status" value="1"/>
</dbReference>
<dbReference type="InterPro" id="IPR039425">
    <property type="entry name" value="RNA_pol_sigma-70-like"/>
</dbReference>
<evidence type="ECO:0000256" key="3">
    <source>
        <dbReference type="ARBA" id="ARBA00023082"/>
    </source>
</evidence>
<keyword evidence="3" id="KW-0731">Sigma factor</keyword>
<sequence length="230" mass="25881">MTSPSRSAEQCDGKAATRELQDARTTLDGLVIGERQIFRLRVKAMREAKSISNLVSEAVQGDEIAWRHIVRSYTPLVRAVCREHGLTGADSDDVSSRVWMRLLLGISRIREPAALAAWLRTTTRRQCLLLLKENKHDTPLDDETVAHPAEAPADEEMLAEEQRVLLRQATEGLTEQDRRLLSLLFSDPPTPYARISEMLGIATGSIGPTRQRILLRLRQAPVWSTYQPTF</sequence>
<dbReference type="Gene3D" id="1.10.1740.10">
    <property type="match status" value="1"/>
</dbReference>
<dbReference type="PANTHER" id="PTHR43133">
    <property type="entry name" value="RNA POLYMERASE ECF-TYPE SIGMA FACTO"/>
    <property type="match status" value="1"/>
</dbReference>
<evidence type="ECO:0000259" key="6">
    <source>
        <dbReference type="Pfam" id="PF04542"/>
    </source>
</evidence>
<dbReference type="EMBL" id="BMRE01000008">
    <property type="protein sequence ID" value="GGU32782.1"/>
    <property type="molecule type" value="Genomic_DNA"/>
</dbReference>
<feature type="domain" description="RNA polymerase sigma-70 region 2" evidence="6">
    <location>
        <begin position="69"/>
        <end position="134"/>
    </location>
</feature>
<keyword evidence="2" id="KW-0805">Transcription regulation</keyword>
<comment type="similarity">
    <text evidence="1">Belongs to the sigma-70 factor family. ECF subfamily.</text>
</comment>
<evidence type="ECO:0000256" key="2">
    <source>
        <dbReference type="ARBA" id="ARBA00023015"/>
    </source>
</evidence>
<dbReference type="InterPro" id="IPR036388">
    <property type="entry name" value="WH-like_DNA-bd_sf"/>
</dbReference>
<dbReference type="InterPro" id="IPR014284">
    <property type="entry name" value="RNA_pol_sigma-70_dom"/>
</dbReference>
<evidence type="ECO:0000313" key="8">
    <source>
        <dbReference type="Proteomes" id="UP000649573"/>
    </source>
</evidence>
<name>A0ABQ2UIW4_9PSEU</name>
<dbReference type="SUPFAM" id="SSF88659">
    <property type="entry name" value="Sigma3 and sigma4 domains of RNA polymerase sigma factors"/>
    <property type="match status" value="1"/>
</dbReference>
<organism evidence="7 8">
    <name type="scientific">Lentzea flava</name>
    <dbReference type="NCBI Taxonomy" id="103732"/>
    <lineage>
        <taxon>Bacteria</taxon>
        <taxon>Bacillati</taxon>
        <taxon>Actinomycetota</taxon>
        <taxon>Actinomycetes</taxon>
        <taxon>Pseudonocardiales</taxon>
        <taxon>Pseudonocardiaceae</taxon>
        <taxon>Lentzea</taxon>
    </lineage>
</organism>
<dbReference type="Proteomes" id="UP000649573">
    <property type="component" value="Unassembled WGS sequence"/>
</dbReference>
<gene>
    <name evidence="7" type="ORF">GCM10010178_26300</name>
</gene>
<evidence type="ECO:0000313" key="7">
    <source>
        <dbReference type="EMBL" id="GGU32782.1"/>
    </source>
</evidence>
<evidence type="ECO:0000256" key="5">
    <source>
        <dbReference type="ARBA" id="ARBA00023163"/>
    </source>
</evidence>
<dbReference type="SUPFAM" id="SSF88946">
    <property type="entry name" value="Sigma2 domain of RNA polymerase sigma factors"/>
    <property type="match status" value="1"/>
</dbReference>
<dbReference type="Gene3D" id="1.10.10.10">
    <property type="entry name" value="Winged helix-like DNA-binding domain superfamily/Winged helix DNA-binding domain"/>
    <property type="match status" value="1"/>
</dbReference>
<dbReference type="InterPro" id="IPR007627">
    <property type="entry name" value="RNA_pol_sigma70_r2"/>
</dbReference>
<dbReference type="InterPro" id="IPR013324">
    <property type="entry name" value="RNA_pol_sigma_r3/r4-like"/>
</dbReference>
<protein>
    <recommendedName>
        <fullName evidence="6">RNA polymerase sigma-70 region 2 domain-containing protein</fullName>
    </recommendedName>
</protein>
<accession>A0ABQ2UIW4</accession>